<proteinExistence type="predicted"/>
<dbReference type="Proteomes" id="UP000078465">
    <property type="component" value="Plasmid unnamed2"/>
</dbReference>
<geneLocation type="plasmid" evidence="1 2">
    <name>unnamed2</name>
</geneLocation>
<protein>
    <submittedName>
        <fullName evidence="1">Uncharacterized protein</fullName>
    </submittedName>
</protein>
<sequence length="56" mass="6294">MEPELGFVSLLRVLRSAIHWRGVDAHARIADFALDHAALNKADRASSRDPARFRPL</sequence>
<evidence type="ECO:0000313" key="2">
    <source>
        <dbReference type="Proteomes" id="UP000078465"/>
    </source>
</evidence>
<gene>
    <name evidence="1" type="ORF">A4U53_005525</name>
</gene>
<organism evidence="1 2">
    <name type="scientific">Rhizobium ruizarguesonis</name>
    <dbReference type="NCBI Taxonomy" id="2081791"/>
    <lineage>
        <taxon>Bacteria</taxon>
        <taxon>Pseudomonadati</taxon>
        <taxon>Pseudomonadota</taxon>
        <taxon>Alphaproteobacteria</taxon>
        <taxon>Hyphomicrobiales</taxon>
        <taxon>Rhizobiaceae</taxon>
        <taxon>Rhizobium/Agrobacterium group</taxon>
        <taxon>Rhizobium</taxon>
    </lineage>
</organism>
<keyword evidence="1" id="KW-0614">Plasmid</keyword>
<evidence type="ECO:0000313" key="1">
    <source>
        <dbReference type="EMBL" id="XKM38451.1"/>
    </source>
</evidence>
<dbReference type="EMBL" id="CP171852">
    <property type="protein sequence ID" value="XKM38451.1"/>
    <property type="molecule type" value="Genomic_DNA"/>
</dbReference>
<accession>A0ACD5EH44</accession>
<reference evidence="1" key="1">
    <citation type="submission" date="2024-10" db="EMBL/GenBank/DDBJ databases">
        <title>Strain of Rhizobium-related bacteria isolated fromm roots of Vavilovia formosa.</title>
        <authorList>
            <person name="Kimeklis A."/>
            <person name="Afonin A."/>
        </authorList>
    </citation>
    <scope>NUCLEOTIDE SEQUENCE</scope>
    <source>
        <strain evidence="1">Vaf-46</strain>
    </source>
</reference>
<name>A0ACD5EH44_9HYPH</name>